<gene>
    <name evidence="1" type="ORF">MGWOODY_Hyp291</name>
</gene>
<evidence type="ECO:0000313" key="1">
    <source>
        <dbReference type="EMBL" id="CUS55728.1"/>
    </source>
</evidence>
<accession>A0A160TXN1</accession>
<name>A0A160TXN1_9ZZZZ</name>
<reference evidence="1" key="1">
    <citation type="submission" date="2015-10" db="EMBL/GenBank/DDBJ databases">
        <authorList>
            <person name="Gilbert D.G."/>
        </authorList>
    </citation>
    <scope>NUCLEOTIDE SEQUENCE</scope>
</reference>
<proteinExistence type="predicted"/>
<dbReference type="EMBL" id="CZQD01000009">
    <property type="protein sequence ID" value="CUS55728.1"/>
    <property type="molecule type" value="Genomic_DNA"/>
</dbReference>
<dbReference type="AlphaFoldDB" id="A0A160TXN1"/>
<protein>
    <submittedName>
        <fullName evidence="1">Uncharacterized protein</fullName>
    </submittedName>
</protein>
<organism evidence="1">
    <name type="scientific">hydrothermal vent metagenome</name>
    <dbReference type="NCBI Taxonomy" id="652676"/>
    <lineage>
        <taxon>unclassified sequences</taxon>
        <taxon>metagenomes</taxon>
        <taxon>ecological metagenomes</taxon>
    </lineage>
</organism>
<sequence>MHAFIEQGLKAAQGAVLDMRAQAGLHLEPDSVSRRVRARVRGRLKAIETIVRRLIILMAAALDLPPLPQASPGQTGAAASAPRPALADTVEDVTDTFGTSYGPVHRLNLTGRRTAGLMDWQDALAGKGAAQALVAGPVPAAPLIAHIIALQRLLKDPAPAAKRLARHLAQMKARQEPRPVCPPSAGNFRLGAELGSVASALPGLVSRAVADWPDTS</sequence>